<protein>
    <submittedName>
        <fullName evidence="1">Uncharacterized protein</fullName>
    </submittedName>
</protein>
<dbReference type="AlphaFoldDB" id="A0A4Q2DX21"/>
<accession>A0A4Q2DX21</accession>
<evidence type="ECO:0000313" key="1">
    <source>
        <dbReference type="EMBL" id="RXW24256.1"/>
    </source>
</evidence>
<reference evidence="1 2" key="1">
    <citation type="submission" date="2019-01" db="EMBL/GenBank/DDBJ databases">
        <title>Draft genome sequence of Psathyrella aberdarensis IHI B618.</title>
        <authorList>
            <person name="Buettner E."/>
            <person name="Kellner H."/>
        </authorList>
    </citation>
    <scope>NUCLEOTIDE SEQUENCE [LARGE SCALE GENOMIC DNA]</scope>
    <source>
        <strain evidence="1 2">IHI B618</strain>
    </source>
</reference>
<organism evidence="1 2">
    <name type="scientific">Candolleomyces aberdarensis</name>
    <dbReference type="NCBI Taxonomy" id="2316362"/>
    <lineage>
        <taxon>Eukaryota</taxon>
        <taxon>Fungi</taxon>
        <taxon>Dikarya</taxon>
        <taxon>Basidiomycota</taxon>
        <taxon>Agaricomycotina</taxon>
        <taxon>Agaricomycetes</taxon>
        <taxon>Agaricomycetidae</taxon>
        <taxon>Agaricales</taxon>
        <taxon>Agaricineae</taxon>
        <taxon>Psathyrellaceae</taxon>
        <taxon>Candolleomyces</taxon>
    </lineage>
</organism>
<dbReference type="EMBL" id="SDEE01000023">
    <property type="protein sequence ID" value="RXW24256.1"/>
    <property type="molecule type" value="Genomic_DNA"/>
</dbReference>
<keyword evidence="2" id="KW-1185">Reference proteome</keyword>
<sequence length="208" mass="21819">MVGTVKEQIYIKAIPKGTTLKITALNLLPPDPPKECKSLGARLEILWELSGTPAGSNARGAFLVETSPDTVDHPGPAPAVSGADEVAPTVDPNDENSWATKLNDLPPVPATTDARAAAGGPFATGRFIVETTEWGLVERPDYASVVYQVNNQTPLRVVSAISGTILGMPKDAIFVIGANPTTQEVGIDGTQDKAVASTLVEYLVKGIF</sequence>
<name>A0A4Q2DX21_9AGAR</name>
<proteinExistence type="predicted"/>
<evidence type="ECO:0000313" key="2">
    <source>
        <dbReference type="Proteomes" id="UP000290288"/>
    </source>
</evidence>
<dbReference type="OrthoDB" id="2383679at2759"/>
<dbReference type="Proteomes" id="UP000290288">
    <property type="component" value="Unassembled WGS sequence"/>
</dbReference>
<gene>
    <name evidence="1" type="ORF">EST38_g1609</name>
</gene>
<comment type="caution">
    <text evidence="1">The sequence shown here is derived from an EMBL/GenBank/DDBJ whole genome shotgun (WGS) entry which is preliminary data.</text>
</comment>